<feature type="domain" description="HTH lysR-type" evidence="5">
    <location>
        <begin position="3"/>
        <end position="60"/>
    </location>
</feature>
<dbReference type="SUPFAM" id="SSF46785">
    <property type="entry name" value="Winged helix' DNA-binding domain"/>
    <property type="match status" value="1"/>
</dbReference>
<keyword evidence="7" id="KW-1185">Reference proteome</keyword>
<dbReference type="Gene3D" id="3.40.190.10">
    <property type="entry name" value="Periplasmic binding protein-like II"/>
    <property type="match status" value="2"/>
</dbReference>
<dbReference type="InterPro" id="IPR005119">
    <property type="entry name" value="LysR_subst-bd"/>
</dbReference>
<keyword evidence="4" id="KW-0804">Transcription</keyword>
<comment type="similarity">
    <text evidence="1">Belongs to the LysR transcriptional regulatory family.</text>
</comment>
<evidence type="ECO:0000313" key="6">
    <source>
        <dbReference type="EMBL" id="PVM77472.1"/>
    </source>
</evidence>
<evidence type="ECO:0000256" key="4">
    <source>
        <dbReference type="ARBA" id="ARBA00023163"/>
    </source>
</evidence>
<name>A0A2T9J7H3_9CAUL</name>
<dbReference type="PANTHER" id="PTHR30346:SF28">
    <property type="entry name" value="HTH-TYPE TRANSCRIPTIONAL REGULATOR CYNR"/>
    <property type="match status" value="1"/>
</dbReference>
<dbReference type="Pfam" id="PF03466">
    <property type="entry name" value="LysR_substrate"/>
    <property type="match status" value="1"/>
</dbReference>
<dbReference type="Pfam" id="PF00126">
    <property type="entry name" value="HTH_1"/>
    <property type="match status" value="1"/>
</dbReference>
<evidence type="ECO:0000256" key="1">
    <source>
        <dbReference type="ARBA" id="ARBA00009437"/>
    </source>
</evidence>
<dbReference type="GO" id="GO:0003700">
    <property type="term" value="F:DNA-binding transcription factor activity"/>
    <property type="evidence" value="ECO:0007669"/>
    <property type="project" value="InterPro"/>
</dbReference>
<evidence type="ECO:0000256" key="3">
    <source>
        <dbReference type="ARBA" id="ARBA00023125"/>
    </source>
</evidence>
<evidence type="ECO:0000259" key="5">
    <source>
        <dbReference type="PROSITE" id="PS50931"/>
    </source>
</evidence>
<dbReference type="InterPro" id="IPR036390">
    <property type="entry name" value="WH_DNA-bd_sf"/>
</dbReference>
<keyword evidence="3" id="KW-0238">DNA-binding</keyword>
<dbReference type="PRINTS" id="PR00039">
    <property type="entry name" value="HTHLYSR"/>
</dbReference>
<dbReference type="CDD" id="cd05466">
    <property type="entry name" value="PBP2_LTTR_substrate"/>
    <property type="match status" value="1"/>
</dbReference>
<dbReference type="GO" id="GO:0032993">
    <property type="term" value="C:protein-DNA complex"/>
    <property type="evidence" value="ECO:0007669"/>
    <property type="project" value="TreeGrafter"/>
</dbReference>
<dbReference type="RefSeq" id="WP_116568680.1">
    <property type="nucleotide sequence ID" value="NZ_QDKP01000049.1"/>
</dbReference>
<dbReference type="InterPro" id="IPR000847">
    <property type="entry name" value="LysR_HTH_N"/>
</dbReference>
<evidence type="ECO:0000256" key="2">
    <source>
        <dbReference type="ARBA" id="ARBA00023015"/>
    </source>
</evidence>
<proteinExistence type="inferred from homology"/>
<protein>
    <recommendedName>
        <fullName evidence="5">HTH lysR-type domain-containing protein</fullName>
    </recommendedName>
</protein>
<dbReference type="PANTHER" id="PTHR30346">
    <property type="entry name" value="TRANSCRIPTIONAL DUAL REGULATOR HCAR-RELATED"/>
    <property type="match status" value="1"/>
</dbReference>
<dbReference type="PROSITE" id="PS50931">
    <property type="entry name" value="HTH_LYSR"/>
    <property type="match status" value="1"/>
</dbReference>
<gene>
    <name evidence="6" type="ORF">DDF65_16195</name>
</gene>
<dbReference type="EMBL" id="QDKP01000049">
    <property type="protein sequence ID" value="PVM77472.1"/>
    <property type="molecule type" value="Genomic_DNA"/>
</dbReference>
<dbReference type="InterPro" id="IPR036388">
    <property type="entry name" value="WH-like_DNA-bd_sf"/>
</dbReference>
<dbReference type="SUPFAM" id="SSF53850">
    <property type="entry name" value="Periplasmic binding protein-like II"/>
    <property type="match status" value="1"/>
</dbReference>
<dbReference type="AlphaFoldDB" id="A0A2T9J7H3"/>
<keyword evidence="2" id="KW-0805">Transcription regulation</keyword>
<dbReference type="Proteomes" id="UP000244913">
    <property type="component" value="Unassembled WGS sequence"/>
</dbReference>
<sequence length="299" mass="33155">MRIDPKLIIEFAAVAEEGSFTRAARRLRVNQPWLSTRVQKLEHILGFQLFERTTRRLSLTERGAQLFEAASTAAKACEAFDQLTSQLSRSSYGVLRIGAAPYTKVIRQRRKLIEEFSVNHPNVHLELETGWSLALLGRLDECEIDLTFMIGHIDRERYEAIELRRFGVAITVSRDHPLAGSQALGADALAPYPVKVFTRSLNPKLWDALHAPLVEAGCQLVETPEMAEGPPGTMESSSIAAAFFDFGADDPGAQDVVRIPLTGPASMPFQLLRRAGPVSQVQDKFWQLALKLSCEPATT</sequence>
<reference evidence="6 7" key="1">
    <citation type="submission" date="2018-04" db="EMBL/GenBank/DDBJ databases">
        <title>The genome sequence of Caulobacter sp. 736.</title>
        <authorList>
            <person name="Gao J."/>
            <person name="Sun J."/>
        </authorList>
    </citation>
    <scope>NUCLEOTIDE SEQUENCE [LARGE SCALE GENOMIC DNA]</scope>
    <source>
        <strain evidence="6 7">736</strain>
    </source>
</reference>
<dbReference type="FunFam" id="1.10.10.10:FF:000001">
    <property type="entry name" value="LysR family transcriptional regulator"/>
    <property type="match status" value="1"/>
</dbReference>
<accession>A0A2T9J7H3</accession>
<comment type="caution">
    <text evidence="6">The sequence shown here is derived from an EMBL/GenBank/DDBJ whole genome shotgun (WGS) entry which is preliminary data.</text>
</comment>
<dbReference type="Gene3D" id="1.10.10.10">
    <property type="entry name" value="Winged helix-like DNA-binding domain superfamily/Winged helix DNA-binding domain"/>
    <property type="match status" value="1"/>
</dbReference>
<organism evidence="6 7">
    <name type="scientific">Caulobacter radicis</name>
    <dbReference type="NCBI Taxonomy" id="2172650"/>
    <lineage>
        <taxon>Bacteria</taxon>
        <taxon>Pseudomonadati</taxon>
        <taxon>Pseudomonadota</taxon>
        <taxon>Alphaproteobacteria</taxon>
        <taxon>Caulobacterales</taxon>
        <taxon>Caulobacteraceae</taxon>
        <taxon>Caulobacter</taxon>
    </lineage>
</organism>
<evidence type="ECO:0000313" key="7">
    <source>
        <dbReference type="Proteomes" id="UP000244913"/>
    </source>
</evidence>
<dbReference type="GO" id="GO:0003677">
    <property type="term" value="F:DNA binding"/>
    <property type="evidence" value="ECO:0007669"/>
    <property type="project" value="UniProtKB-KW"/>
</dbReference>